<accession>A0AAP0LPJ5</accession>
<evidence type="ECO:0000256" key="1">
    <source>
        <dbReference type="SAM" id="MobiDB-lite"/>
    </source>
</evidence>
<comment type="caution">
    <text evidence="2">The sequence shown here is derived from an EMBL/GenBank/DDBJ whole genome shotgun (WGS) entry which is preliminary data.</text>
</comment>
<sequence>MYGPWMIVTKTRRQKRDKENDKGKESIRFQEGNLRNGSRFPS</sequence>
<dbReference type="Proteomes" id="UP001428341">
    <property type="component" value="Unassembled WGS sequence"/>
</dbReference>
<reference evidence="2 3" key="1">
    <citation type="submission" date="2024-05" db="EMBL/GenBank/DDBJ databases">
        <title>Haplotype-resolved chromosome-level genome assembly of Huyou (Citrus changshanensis).</title>
        <authorList>
            <person name="Miao C."/>
            <person name="Chen W."/>
            <person name="Wu Y."/>
            <person name="Wang L."/>
            <person name="Zhao S."/>
            <person name="Grierson D."/>
            <person name="Xu C."/>
            <person name="Chen K."/>
        </authorList>
    </citation>
    <scope>NUCLEOTIDE SEQUENCE [LARGE SCALE GENOMIC DNA]</scope>
    <source>
        <strain evidence="2">01-14</strain>
        <tissue evidence="2">Leaf</tissue>
    </source>
</reference>
<keyword evidence="3" id="KW-1185">Reference proteome</keyword>
<gene>
    <name evidence="2" type="ORF">WN944_024926</name>
</gene>
<protein>
    <submittedName>
        <fullName evidence="2">Uncharacterized protein</fullName>
    </submittedName>
</protein>
<feature type="compositionally biased region" description="Polar residues" evidence="1">
    <location>
        <begin position="33"/>
        <end position="42"/>
    </location>
</feature>
<evidence type="ECO:0000313" key="3">
    <source>
        <dbReference type="Proteomes" id="UP001428341"/>
    </source>
</evidence>
<organism evidence="2 3">
    <name type="scientific">Citrus x changshan-huyou</name>
    <dbReference type="NCBI Taxonomy" id="2935761"/>
    <lineage>
        <taxon>Eukaryota</taxon>
        <taxon>Viridiplantae</taxon>
        <taxon>Streptophyta</taxon>
        <taxon>Embryophyta</taxon>
        <taxon>Tracheophyta</taxon>
        <taxon>Spermatophyta</taxon>
        <taxon>Magnoliopsida</taxon>
        <taxon>eudicotyledons</taxon>
        <taxon>Gunneridae</taxon>
        <taxon>Pentapetalae</taxon>
        <taxon>rosids</taxon>
        <taxon>malvids</taxon>
        <taxon>Sapindales</taxon>
        <taxon>Rutaceae</taxon>
        <taxon>Aurantioideae</taxon>
        <taxon>Citrus</taxon>
    </lineage>
</organism>
<dbReference type="EMBL" id="JBCGBO010000024">
    <property type="protein sequence ID" value="KAK9181787.1"/>
    <property type="molecule type" value="Genomic_DNA"/>
</dbReference>
<proteinExistence type="predicted"/>
<dbReference type="AlphaFoldDB" id="A0AAP0LPJ5"/>
<feature type="compositionally biased region" description="Basic and acidic residues" evidence="1">
    <location>
        <begin position="16"/>
        <end position="28"/>
    </location>
</feature>
<feature type="region of interest" description="Disordered" evidence="1">
    <location>
        <begin position="1"/>
        <end position="42"/>
    </location>
</feature>
<name>A0AAP0LPJ5_9ROSI</name>
<evidence type="ECO:0000313" key="2">
    <source>
        <dbReference type="EMBL" id="KAK9181787.1"/>
    </source>
</evidence>